<name>A0ABV0TVF5_9TELE</name>
<accession>A0ABV0TVF5</accession>
<sequence>MVLSGAKREGQAEHRKAELLPKTLNSFSGFVWLAQILRTFTFCGELLRINGIARNPWIEPQECRRFYIYHDVGPLTLPFIGPVPLQYPADLHAILSVPPPSSGIGPLNLLLQRLYFGLSDISGYC</sequence>
<organism evidence="1 2">
    <name type="scientific">Ilyodon furcidens</name>
    <name type="common">goldbreast splitfin</name>
    <dbReference type="NCBI Taxonomy" id="33524"/>
    <lineage>
        <taxon>Eukaryota</taxon>
        <taxon>Metazoa</taxon>
        <taxon>Chordata</taxon>
        <taxon>Craniata</taxon>
        <taxon>Vertebrata</taxon>
        <taxon>Euteleostomi</taxon>
        <taxon>Actinopterygii</taxon>
        <taxon>Neopterygii</taxon>
        <taxon>Teleostei</taxon>
        <taxon>Neoteleostei</taxon>
        <taxon>Acanthomorphata</taxon>
        <taxon>Ovalentaria</taxon>
        <taxon>Atherinomorphae</taxon>
        <taxon>Cyprinodontiformes</taxon>
        <taxon>Goodeidae</taxon>
        <taxon>Ilyodon</taxon>
    </lineage>
</organism>
<evidence type="ECO:0000313" key="1">
    <source>
        <dbReference type="EMBL" id="MEQ2236754.1"/>
    </source>
</evidence>
<gene>
    <name evidence="1" type="ORF">ILYODFUR_016015</name>
</gene>
<dbReference type="EMBL" id="JAHRIQ010047778">
    <property type="protein sequence ID" value="MEQ2236754.1"/>
    <property type="molecule type" value="Genomic_DNA"/>
</dbReference>
<reference evidence="1 2" key="1">
    <citation type="submission" date="2021-06" db="EMBL/GenBank/DDBJ databases">
        <authorList>
            <person name="Palmer J.M."/>
        </authorList>
    </citation>
    <scope>NUCLEOTIDE SEQUENCE [LARGE SCALE GENOMIC DNA]</scope>
    <source>
        <strain evidence="2">if_2019</strain>
        <tissue evidence="1">Muscle</tissue>
    </source>
</reference>
<protein>
    <submittedName>
        <fullName evidence="1">Uncharacterized protein</fullName>
    </submittedName>
</protein>
<proteinExistence type="predicted"/>
<evidence type="ECO:0000313" key="2">
    <source>
        <dbReference type="Proteomes" id="UP001482620"/>
    </source>
</evidence>
<dbReference type="Proteomes" id="UP001482620">
    <property type="component" value="Unassembled WGS sequence"/>
</dbReference>
<keyword evidence="2" id="KW-1185">Reference proteome</keyword>
<comment type="caution">
    <text evidence="1">The sequence shown here is derived from an EMBL/GenBank/DDBJ whole genome shotgun (WGS) entry which is preliminary data.</text>
</comment>